<sequence length="139" mass="15098">MSAKKKVSFGILLLFFFGAIIGYKIYNKPHVNVAQEKAAIVSTASKILEDFSSDETAANLKYLGKILQVNGVIAKIERVQSKCSITLETGAVFGAVLCTLTIEESAQKRALQLGQEIQLKGICTGFLMDVILVKCIILD</sequence>
<dbReference type="AlphaFoldDB" id="A4BZS6"/>
<dbReference type="eggNOG" id="ENOG5032YN7">
    <property type="taxonomic scope" value="Bacteria"/>
</dbReference>
<dbReference type="Pfam" id="PF12869">
    <property type="entry name" value="tRNA_anti-like"/>
    <property type="match status" value="1"/>
</dbReference>
<evidence type="ECO:0000313" key="1">
    <source>
        <dbReference type="EMBL" id="EAR12669.1"/>
    </source>
</evidence>
<proteinExistence type="predicted"/>
<gene>
    <name evidence="1" type="ORF">PI23P_08585</name>
</gene>
<dbReference type="RefSeq" id="WP_004570337.1">
    <property type="nucleotide sequence ID" value="NZ_CH724148.1"/>
</dbReference>
<organism evidence="1 2">
    <name type="scientific">Polaribacter irgensii 23-P</name>
    <dbReference type="NCBI Taxonomy" id="313594"/>
    <lineage>
        <taxon>Bacteria</taxon>
        <taxon>Pseudomonadati</taxon>
        <taxon>Bacteroidota</taxon>
        <taxon>Flavobacteriia</taxon>
        <taxon>Flavobacteriales</taxon>
        <taxon>Flavobacteriaceae</taxon>
    </lineage>
</organism>
<dbReference type="EMBL" id="AAOG01000002">
    <property type="protein sequence ID" value="EAR12669.1"/>
    <property type="molecule type" value="Genomic_DNA"/>
</dbReference>
<protein>
    <recommendedName>
        <fullName evidence="3">tRNA_anti-like</fullName>
    </recommendedName>
</protein>
<evidence type="ECO:0000313" key="2">
    <source>
        <dbReference type="Proteomes" id="UP000003053"/>
    </source>
</evidence>
<dbReference type="OrthoDB" id="673558at2"/>
<evidence type="ECO:0008006" key="3">
    <source>
        <dbReference type="Google" id="ProtNLM"/>
    </source>
</evidence>
<dbReference type="HOGENOM" id="CLU_142783_0_0_10"/>
<name>A4BZS6_9FLAO</name>
<dbReference type="STRING" id="313594.PI23P_08585"/>
<comment type="caution">
    <text evidence="1">The sequence shown here is derived from an EMBL/GenBank/DDBJ whole genome shotgun (WGS) entry which is preliminary data.</text>
</comment>
<keyword evidence="2" id="KW-1185">Reference proteome</keyword>
<accession>A4BZS6</accession>
<reference evidence="1 2" key="1">
    <citation type="submission" date="2006-02" db="EMBL/GenBank/DDBJ databases">
        <authorList>
            <person name="Murray A."/>
            <person name="Staley J."/>
            <person name="Ferriera S."/>
            <person name="Johnson J."/>
            <person name="Kravitz S."/>
            <person name="Halpern A."/>
            <person name="Remington K."/>
            <person name="Beeson K."/>
            <person name="Tran B."/>
            <person name="Rogers Y.-H."/>
            <person name="Friedman R."/>
            <person name="Venter J.C."/>
        </authorList>
    </citation>
    <scope>NUCLEOTIDE SEQUENCE [LARGE SCALE GENOMIC DNA]</scope>
    <source>
        <strain evidence="1 2">23-P</strain>
    </source>
</reference>
<dbReference type="Proteomes" id="UP000003053">
    <property type="component" value="Unassembled WGS sequence"/>
</dbReference>
<dbReference type="InterPro" id="IPR024422">
    <property type="entry name" value="Protein_unknown_function_OB"/>
</dbReference>